<dbReference type="PANTHER" id="PTHR30309:SF0">
    <property type="entry name" value="GLYCEROL-3-PHOSPHATE ACYLTRANSFERASE-RELATED"/>
    <property type="match status" value="1"/>
</dbReference>
<keyword evidence="9 10" id="KW-1208">Phospholipid metabolism</keyword>
<comment type="pathway">
    <text evidence="10">Lipid metabolism; phospholipid metabolism.</text>
</comment>
<evidence type="ECO:0000256" key="4">
    <source>
        <dbReference type="ARBA" id="ARBA00022692"/>
    </source>
</evidence>
<evidence type="ECO:0000256" key="1">
    <source>
        <dbReference type="ARBA" id="ARBA00022475"/>
    </source>
</evidence>
<dbReference type="STRING" id="36849.OXPF_06970"/>
<organism evidence="11 12">
    <name type="scientific">Oxobacter pfennigii</name>
    <dbReference type="NCBI Taxonomy" id="36849"/>
    <lineage>
        <taxon>Bacteria</taxon>
        <taxon>Bacillati</taxon>
        <taxon>Bacillota</taxon>
        <taxon>Clostridia</taxon>
        <taxon>Eubacteriales</taxon>
        <taxon>Clostridiaceae</taxon>
        <taxon>Oxobacter</taxon>
    </lineage>
</organism>
<evidence type="ECO:0000256" key="9">
    <source>
        <dbReference type="ARBA" id="ARBA00023264"/>
    </source>
</evidence>
<feature type="transmembrane region" description="Helical" evidence="10">
    <location>
        <begin position="91"/>
        <end position="114"/>
    </location>
</feature>
<name>A0A0N8NTQ2_9CLOT</name>
<sequence length="222" mass="23849">MINYKYVSDAALIIFIAYIVGSIPTSVIVGKLSKGIDIRKHGSGNAGGTNTFRVIGWKAGVIVALFDIFKGFASVVWISKINIFHKPMDHLVIIPILAGAAAIIGHCYTVFAGFKGGKGIATSAGILIGLYHPAAILICVPVFAIVLVSSGYVSLSSLAASAAFPLTVTIMYYIIPGSFEQAEVIFSFIMGLFMFYTHRSNIKRLLAGNENRFNKVRILKGN</sequence>
<comment type="subunit">
    <text evidence="10">Probably interacts with PlsX.</text>
</comment>
<keyword evidence="4 10" id="KW-0812">Transmembrane</keyword>
<dbReference type="GO" id="GO:0005886">
    <property type="term" value="C:plasma membrane"/>
    <property type="evidence" value="ECO:0007669"/>
    <property type="project" value="UniProtKB-SubCell"/>
</dbReference>
<dbReference type="Proteomes" id="UP000050326">
    <property type="component" value="Unassembled WGS sequence"/>
</dbReference>
<dbReference type="PANTHER" id="PTHR30309">
    <property type="entry name" value="INNER MEMBRANE PROTEIN YGIH"/>
    <property type="match status" value="1"/>
</dbReference>
<dbReference type="EMBL" id="LKET01000021">
    <property type="protein sequence ID" value="KPU45464.1"/>
    <property type="molecule type" value="Genomic_DNA"/>
</dbReference>
<evidence type="ECO:0000313" key="11">
    <source>
        <dbReference type="EMBL" id="KPU45464.1"/>
    </source>
</evidence>
<keyword evidence="7 10" id="KW-0472">Membrane</keyword>
<evidence type="ECO:0000256" key="7">
    <source>
        <dbReference type="ARBA" id="ARBA00023136"/>
    </source>
</evidence>
<keyword evidence="1 10" id="KW-1003">Cell membrane</keyword>
<evidence type="ECO:0000256" key="5">
    <source>
        <dbReference type="ARBA" id="ARBA00022989"/>
    </source>
</evidence>
<dbReference type="UniPathway" id="UPA00085"/>
<proteinExistence type="inferred from homology"/>
<dbReference type="InterPro" id="IPR003811">
    <property type="entry name" value="G3P_acylTferase_PlsY"/>
</dbReference>
<dbReference type="OrthoDB" id="9777124at2"/>
<keyword evidence="2 10" id="KW-0444">Lipid biosynthesis</keyword>
<keyword evidence="11" id="KW-0012">Acyltransferase</keyword>
<evidence type="ECO:0000256" key="10">
    <source>
        <dbReference type="HAMAP-Rule" id="MF_01043"/>
    </source>
</evidence>
<comment type="function">
    <text evidence="10">Catalyzes the transfer of an acyl group from acyl-phosphate (acyl-PO(4)) to glycerol-3-phosphate (G3P) to form lysophosphatidic acid (LPA). This enzyme utilizes acyl-phosphate as fatty acyl donor, but not acyl-CoA or acyl-ACP.</text>
</comment>
<dbReference type="HAMAP" id="MF_01043">
    <property type="entry name" value="PlsY"/>
    <property type="match status" value="1"/>
</dbReference>
<evidence type="ECO:0000256" key="2">
    <source>
        <dbReference type="ARBA" id="ARBA00022516"/>
    </source>
</evidence>
<dbReference type="PATRIC" id="fig|36849.3.peg.748"/>
<reference evidence="11 12" key="1">
    <citation type="submission" date="2015-09" db="EMBL/GenBank/DDBJ databases">
        <title>Genome sequence of Oxobacter pfennigii DSM 3222.</title>
        <authorList>
            <person name="Poehlein A."/>
            <person name="Bengelsdorf F.R."/>
            <person name="Schiel-Bengelsdorf B."/>
            <person name="Duerre P."/>
            <person name="Daniel R."/>
        </authorList>
    </citation>
    <scope>NUCLEOTIDE SEQUENCE [LARGE SCALE GENOMIC DNA]</scope>
    <source>
        <strain evidence="11 12">DSM 3222</strain>
    </source>
</reference>
<gene>
    <name evidence="11" type="primary">plsY_2</name>
    <name evidence="10" type="synonym">plsY</name>
    <name evidence="11" type="ORF">OXPF_06970</name>
</gene>
<feature type="transmembrane region" description="Helical" evidence="10">
    <location>
        <begin position="59"/>
        <end position="79"/>
    </location>
</feature>
<dbReference type="RefSeq" id="WP_054873813.1">
    <property type="nucleotide sequence ID" value="NZ_LKET01000021.1"/>
</dbReference>
<feature type="transmembrane region" description="Helical" evidence="10">
    <location>
        <begin position="12"/>
        <end position="30"/>
    </location>
</feature>
<comment type="similarity">
    <text evidence="10">Belongs to the PlsY family.</text>
</comment>
<dbReference type="Pfam" id="PF02660">
    <property type="entry name" value="G3P_acyltransf"/>
    <property type="match status" value="1"/>
</dbReference>
<dbReference type="SMART" id="SM01207">
    <property type="entry name" value="G3P_acyltransf"/>
    <property type="match status" value="1"/>
</dbReference>
<dbReference type="NCBIfam" id="TIGR00023">
    <property type="entry name" value="glycerol-3-phosphate 1-O-acyltransferase PlsY"/>
    <property type="match status" value="1"/>
</dbReference>
<keyword evidence="8 10" id="KW-0594">Phospholipid biosynthesis</keyword>
<keyword evidence="3 10" id="KW-0808">Transferase</keyword>
<accession>A0A0N8NTQ2</accession>
<dbReference type="AlphaFoldDB" id="A0A0N8NTQ2"/>
<dbReference type="EC" id="2.3.1.275" evidence="10"/>
<evidence type="ECO:0000313" key="12">
    <source>
        <dbReference type="Proteomes" id="UP000050326"/>
    </source>
</evidence>
<feature type="transmembrane region" description="Helical" evidence="10">
    <location>
        <begin position="126"/>
        <end position="148"/>
    </location>
</feature>
<keyword evidence="12" id="KW-1185">Reference proteome</keyword>
<keyword evidence="5 10" id="KW-1133">Transmembrane helix</keyword>
<comment type="subcellular location">
    <subcellularLocation>
        <location evidence="10">Cell membrane</location>
        <topology evidence="10">Multi-pass membrane protein</topology>
    </subcellularLocation>
</comment>
<keyword evidence="6 10" id="KW-0443">Lipid metabolism</keyword>
<evidence type="ECO:0000256" key="6">
    <source>
        <dbReference type="ARBA" id="ARBA00023098"/>
    </source>
</evidence>
<dbReference type="GO" id="GO:0008654">
    <property type="term" value="P:phospholipid biosynthetic process"/>
    <property type="evidence" value="ECO:0007669"/>
    <property type="project" value="UniProtKB-UniRule"/>
</dbReference>
<evidence type="ECO:0000256" key="3">
    <source>
        <dbReference type="ARBA" id="ARBA00022679"/>
    </source>
</evidence>
<feature type="transmembrane region" description="Helical" evidence="10">
    <location>
        <begin position="181"/>
        <end position="197"/>
    </location>
</feature>
<evidence type="ECO:0000256" key="8">
    <source>
        <dbReference type="ARBA" id="ARBA00023209"/>
    </source>
</evidence>
<comment type="catalytic activity">
    <reaction evidence="10">
        <text>an acyl phosphate + sn-glycerol 3-phosphate = a 1-acyl-sn-glycero-3-phosphate + phosphate</text>
        <dbReference type="Rhea" id="RHEA:34075"/>
        <dbReference type="ChEBI" id="CHEBI:43474"/>
        <dbReference type="ChEBI" id="CHEBI:57597"/>
        <dbReference type="ChEBI" id="CHEBI:57970"/>
        <dbReference type="ChEBI" id="CHEBI:59918"/>
        <dbReference type="EC" id="2.3.1.275"/>
    </reaction>
</comment>
<protein>
    <recommendedName>
        <fullName evidence="10">Glycerol-3-phosphate acyltransferase</fullName>
    </recommendedName>
    <alternativeName>
        <fullName evidence="10">Acyl-PO4 G3P acyltransferase</fullName>
    </alternativeName>
    <alternativeName>
        <fullName evidence="10">Acyl-phosphate--glycerol-3-phosphate acyltransferase</fullName>
    </alternativeName>
    <alternativeName>
        <fullName evidence="10">G3P acyltransferase</fullName>
        <shortName evidence="10">GPAT</shortName>
        <ecNumber evidence="10">2.3.1.275</ecNumber>
    </alternativeName>
    <alternativeName>
        <fullName evidence="10">Lysophosphatidic acid synthase</fullName>
        <shortName evidence="10">LPA synthase</shortName>
    </alternativeName>
</protein>
<dbReference type="GO" id="GO:0043772">
    <property type="term" value="F:acyl-phosphate glycerol-3-phosphate acyltransferase activity"/>
    <property type="evidence" value="ECO:0007669"/>
    <property type="project" value="UniProtKB-UniRule"/>
</dbReference>
<comment type="caution">
    <text evidence="11">The sequence shown here is derived from an EMBL/GenBank/DDBJ whole genome shotgun (WGS) entry which is preliminary data.</text>
</comment>
<feature type="transmembrane region" description="Helical" evidence="10">
    <location>
        <begin position="155"/>
        <end position="175"/>
    </location>
</feature>